<protein>
    <submittedName>
        <fullName evidence="1">Retroviral-like aspartic protease family protein</fullName>
    </submittedName>
</protein>
<keyword evidence="2" id="KW-1185">Reference proteome</keyword>
<dbReference type="RefSeq" id="WP_264807591.1">
    <property type="nucleotide sequence ID" value="NZ_CP110226.1"/>
</dbReference>
<dbReference type="Gene3D" id="2.40.70.10">
    <property type="entry name" value="Acid Proteases"/>
    <property type="match status" value="1"/>
</dbReference>
<dbReference type="InterPro" id="IPR034122">
    <property type="entry name" value="Retropepsin-like_bacterial"/>
</dbReference>
<accession>A0ABY6MBY6</accession>
<organism evidence="1 2">
    <name type="scientific">Algoriphagus halophytocola</name>
    <dbReference type="NCBI Taxonomy" id="2991499"/>
    <lineage>
        <taxon>Bacteria</taxon>
        <taxon>Pseudomonadati</taxon>
        <taxon>Bacteroidota</taxon>
        <taxon>Cytophagia</taxon>
        <taxon>Cytophagales</taxon>
        <taxon>Cyclobacteriaceae</taxon>
        <taxon>Algoriphagus</taxon>
    </lineage>
</organism>
<sequence length="515" mass="58033">MFKKLILNNIMMNMLKTIRLVLIVYFITAPYFLSAQSAKEIQKSIEGFETAMKARDFEAMKSLIAPGFMVGVYEGDTKDYLLKGILKAYPEIDEVAYLDKTNKNGLTLAEVIIKEKSGKENKGNLAFNSDGLLEYVDLFDRLYQLDRYSDGGLIASIPFEMDEGKIFIELKLNNNPDFLEMIFDTGADGMALSPSAAKRMGINNTQDHESAVVGGKTNVQLSKNNTVHLNDSLVMENQNLVIFPGMSGKADGIIGGGILRNYTTRIDFDKQVIELYDFNSFEAKKDAKFLPVDFNSGLPVIPITYFLDNKDKELTANMVFDTGAGYNIIFFGPYVGKENLEEGFKAKFYSTNYSMGMATPTKMGYMDYAKLGDHKLENLLISLQAEDPDKGKWNTDAGSFGLELIKKFNVTIDRLHQRLYLEPNKNYERPTDFVLAGMVLHFNDEDELEVNQVIGGTNASSEGIKPGHKILMINDFNAEDLLIVENRFELINEENEEFTLRIQTNDQMRQVTVSK</sequence>
<evidence type="ECO:0000313" key="1">
    <source>
        <dbReference type="EMBL" id="UZD21137.1"/>
    </source>
</evidence>
<dbReference type="Proteomes" id="UP001163156">
    <property type="component" value="Chromosome"/>
</dbReference>
<dbReference type="EMBL" id="CP110226">
    <property type="protein sequence ID" value="UZD21137.1"/>
    <property type="molecule type" value="Genomic_DNA"/>
</dbReference>
<dbReference type="InterPro" id="IPR036034">
    <property type="entry name" value="PDZ_sf"/>
</dbReference>
<dbReference type="SUPFAM" id="SSF50156">
    <property type="entry name" value="PDZ domain-like"/>
    <property type="match status" value="1"/>
</dbReference>
<evidence type="ECO:0000313" key="2">
    <source>
        <dbReference type="Proteomes" id="UP001163156"/>
    </source>
</evidence>
<dbReference type="SUPFAM" id="SSF50630">
    <property type="entry name" value="Acid proteases"/>
    <property type="match status" value="1"/>
</dbReference>
<dbReference type="InterPro" id="IPR021109">
    <property type="entry name" value="Peptidase_aspartic_dom_sf"/>
</dbReference>
<dbReference type="Pfam" id="PF13650">
    <property type="entry name" value="Asp_protease_2"/>
    <property type="match status" value="1"/>
</dbReference>
<reference evidence="1" key="1">
    <citation type="submission" date="2022-10" db="EMBL/GenBank/DDBJ databases">
        <title>Algoriphagus sp. a novel bacteria isolate from halophytes salicornia europaea.</title>
        <authorList>
            <person name="Peng Y."/>
            <person name="Jiang L."/>
            <person name="Lee J."/>
        </authorList>
    </citation>
    <scope>NUCLEOTIDE SEQUENCE</scope>
    <source>
        <strain evidence="1">TR-M5</strain>
    </source>
</reference>
<dbReference type="CDD" id="cd05483">
    <property type="entry name" value="retropepsin_like_bacteria"/>
    <property type="match status" value="1"/>
</dbReference>
<name>A0ABY6MBY6_9BACT</name>
<gene>
    <name evidence="1" type="ORF">OM944_10675</name>
</gene>
<proteinExistence type="predicted"/>